<dbReference type="GO" id="GO:0046872">
    <property type="term" value="F:metal ion binding"/>
    <property type="evidence" value="ECO:0007669"/>
    <property type="project" value="UniProtKB-KW"/>
</dbReference>
<evidence type="ECO:0000256" key="7">
    <source>
        <dbReference type="ARBA" id="ARBA00022833"/>
    </source>
</evidence>
<feature type="domain" description="Post-SET" evidence="10">
    <location>
        <begin position="309"/>
        <end position="325"/>
    </location>
</feature>
<dbReference type="Proteomes" id="UP000193986">
    <property type="component" value="Unassembled WGS sequence"/>
</dbReference>
<feature type="region of interest" description="Disordered" evidence="8">
    <location>
        <begin position="1"/>
        <end position="25"/>
    </location>
</feature>
<dbReference type="OrthoDB" id="308383at2759"/>
<keyword evidence="3" id="KW-0489">Methyltransferase</keyword>
<comment type="subcellular location">
    <subcellularLocation>
        <location evidence="1">Chromosome</location>
    </subcellularLocation>
</comment>
<dbReference type="InterPro" id="IPR046341">
    <property type="entry name" value="SET_dom_sf"/>
</dbReference>
<evidence type="ECO:0008006" key="13">
    <source>
        <dbReference type="Google" id="ProtNLM"/>
    </source>
</evidence>
<keyword evidence="4" id="KW-0808">Transferase</keyword>
<dbReference type="GO" id="GO:0005694">
    <property type="term" value="C:chromosome"/>
    <property type="evidence" value="ECO:0007669"/>
    <property type="project" value="UniProtKB-SubCell"/>
</dbReference>
<keyword evidence="6" id="KW-0479">Metal-binding</keyword>
<sequence length="330" mass="36515">MVSRHVSGRHEADLSSGTEPVPIPLVETDRQSIEDLFRVFHNYVTDSVLPDGTPLSNSVPPYTYFNDDRQRQQQQQDSDDQPDDPYICTCIESSDSSWLCTAQDGDSCDCVAQFGNFYSAAQHETPLNLKALPPSLPLVECSPSCPCAERCSNRRTQLCVRIPIAIRLSPSGGLGAFYDPPNETSLPSGTFLSLYAGEYLTTSQARTRWSETPRDQGNYTLSLRLPEMTVHIDPRHVGNVGRFLNHSCQPNCLIEVVRWGGGPGWPRAAIFAKRQVEPGEELTFDYANASGASQAIWPREKAGESGSEGRTRCRCGAKQCRGFMPFDETL</sequence>
<evidence type="ECO:0000256" key="4">
    <source>
        <dbReference type="ARBA" id="ARBA00022679"/>
    </source>
</evidence>
<evidence type="ECO:0000259" key="9">
    <source>
        <dbReference type="PROSITE" id="PS50280"/>
    </source>
</evidence>
<dbReference type="Pfam" id="PF00856">
    <property type="entry name" value="SET"/>
    <property type="match status" value="1"/>
</dbReference>
<dbReference type="PROSITE" id="PS50868">
    <property type="entry name" value="POST_SET"/>
    <property type="match status" value="1"/>
</dbReference>
<dbReference type="PROSITE" id="PS50280">
    <property type="entry name" value="SET"/>
    <property type="match status" value="1"/>
</dbReference>
<dbReference type="Gene3D" id="2.170.270.10">
    <property type="entry name" value="SET domain"/>
    <property type="match status" value="1"/>
</dbReference>
<accession>A0A1Y2B519</accession>
<dbReference type="GO" id="GO:0008168">
    <property type="term" value="F:methyltransferase activity"/>
    <property type="evidence" value="ECO:0007669"/>
    <property type="project" value="UniProtKB-KW"/>
</dbReference>
<evidence type="ECO:0000313" key="11">
    <source>
        <dbReference type="EMBL" id="ORY29806.1"/>
    </source>
</evidence>
<dbReference type="InterPro" id="IPR003616">
    <property type="entry name" value="Post-SET_dom"/>
</dbReference>
<dbReference type="AlphaFoldDB" id="A0A1Y2B519"/>
<dbReference type="EMBL" id="MCFC01000023">
    <property type="protein sequence ID" value="ORY29806.1"/>
    <property type="molecule type" value="Genomic_DNA"/>
</dbReference>
<evidence type="ECO:0000256" key="1">
    <source>
        <dbReference type="ARBA" id="ARBA00004286"/>
    </source>
</evidence>
<feature type="region of interest" description="Disordered" evidence="8">
    <location>
        <begin position="50"/>
        <end position="85"/>
    </location>
</feature>
<organism evidence="11 12">
    <name type="scientific">Naematelia encephala</name>
    <dbReference type="NCBI Taxonomy" id="71784"/>
    <lineage>
        <taxon>Eukaryota</taxon>
        <taxon>Fungi</taxon>
        <taxon>Dikarya</taxon>
        <taxon>Basidiomycota</taxon>
        <taxon>Agaricomycotina</taxon>
        <taxon>Tremellomycetes</taxon>
        <taxon>Tremellales</taxon>
        <taxon>Naemateliaceae</taxon>
        <taxon>Naematelia</taxon>
    </lineage>
</organism>
<evidence type="ECO:0000313" key="12">
    <source>
        <dbReference type="Proteomes" id="UP000193986"/>
    </source>
</evidence>
<evidence type="ECO:0000256" key="5">
    <source>
        <dbReference type="ARBA" id="ARBA00022691"/>
    </source>
</evidence>
<evidence type="ECO:0000256" key="2">
    <source>
        <dbReference type="ARBA" id="ARBA00022454"/>
    </source>
</evidence>
<dbReference type="PANTHER" id="PTHR46223">
    <property type="entry name" value="HISTONE-LYSINE N-METHYLTRANSFERASE SUV39H"/>
    <property type="match status" value="1"/>
</dbReference>
<evidence type="ECO:0000256" key="6">
    <source>
        <dbReference type="ARBA" id="ARBA00022723"/>
    </source>
</evidence>
<reference evidence="11 12" key="1">
    <citation type="submission" date="2016-07" db="EMBL/GenBank/DDBJ databases">
        <title>Pervasive Adenine N6-methylation of Active Genes in Fungi.</title>
        <authorList>
            <consortium name="DOE Joint Genome Institute"/>
            <person name="Mondo S.J."/>
            <person name="Dannebaum R.O."/>
            <person name="Kuo R.C."/>
            <person name="Labutti K."/>
            <person name="Haridas S."/>
            <person name="Kuo A."/>
            <person name="Salamov A."/>
            <person name="Ahrendt S.R."/>
            <person name="Lipzen A."/>
            <person name="Sullivan W."/>
            <person name="Andreopoulos W.B."/>
            <person name="Clum A."/>
            <person name="Lindquist E."/>
            <person name="Daum C."/>
            <person name="Ramamoorthy G.K."/>
            <person name="Gryganskyi A."/>
            <person name="Culley D."/>
            <person name="Magnuson J.K."/>
            <person name="James T.Y."/>
            <person name="O'Malley M.A."/>
            <person name="Stajich J.E."/>
            <person name="Spatafora J.W."/>
            <person name="Visel A."/>
            <person name="Grigoriev I.V."/>
        </authorList>
    </citation>
    <scope>NUCLEOTIDE SEQUENCE [LARGE SCALE GENOMIC DNA]</scope>
    <source>
        <strain evidence="11 12">68-887.2</strain>
    </source>
</reference>
<evidence type="ECO:0000259" key="10">
    <source>
        <dbReference type="PROSITE" id="PS50868"/>
    </source>
</evidence>
<keyword evidence="12" id="KW-1185">Reference proteome</keyword>
<keyword evidence="7" id="KW-0862">Zinc</keyword>
<evidence type="ECO:0000256" key="8">
    <source>
        <dbReference type="SAM" id="MobiDB-lite"/>
    </source>
</evidence>
<comment type="caution">
    <text evidence="11">The sequence shown here is derived from an EMBL/GenBank/DDBJ whole genome shotgun (WGS) entry which is preliminary data.</text>
</comment>
<dbReference type="SMART" id="SM00317">
    <property type="entry name" value="SET"/>
    <property type="match status" value="1"/>
</dbReference>
<keyword evidence="5" id="KW-0949">S-adenosyl-L-methionine</keyword>
<protein>
    <recommendedName>
        <fullName evidence="13">SET domain-containing protein</fullName>
    </recommendedName>
</protein>
<evidence type="ECO:0000256" key="3">
    <source>
        <dbReference type="ARBA" id="ARBA00022603"/>
    </source>
</evidence>
<gene>
    <name evidence="11" type="ORF">BCR39DRAFT_531115</name>
</gene>
<dbReference type="STRING" id="71784.A0A1Y2B519"/>
<dbReference type="SUPFAM" id="SSF82199">
    <property type="entry name" value="SET domain"/>
    <property type="match status" value="1"/>
</dbReference>
<dbReference type="InterPro" id="IPR050973">
    <property type="entry name" value="H3K9_Histone-Lys_N-MTase"/>
</dbReference>
<keyword evidence="2" id="KW-0158">Chromosome</keyword>
<feature type="domain" description="SET" evidence="9">
    <location>
        <begin position="162"/>
        <end position="287"/>
    </location>
</feature>
<dbReference type="InParanoid" id="A0A1Y2B519"/>
<dbReference type="InterPro" id="IPR001214">
    <property type="entry name" value="SET_dom"/>
</dbReference>
<dbReference type="PANTHER" id="PTHR46223:SF3">
    <property type="entry name" value="HISTONE-LYSINE N-METHYLTRANSFERASE SET-23"/>
    <property type="match status" value="1"/>
</dbReference>
<name>A0A1Y2B519_9TREE</name>
<proteinExistence type="predicted"/>
<dbReference type="GO" id="GO:0032259">
    <property type="term" value="P:methylation"/>
    <property type="evidence" value="ECO:0007669"/>
    <property type="project" value="UniProtKB-KW"/>
</dbReference>